<dbReference type="InterPro" id="IPR050951">
    <property type="entry name" value="Retrovirus_Pol_polyprotein"/>
</dbReference>
<proteinExistence type="predicted"/>
<feature type="compositionally biased region" description="Low complexity" evidence="3">
    <location>
        <begin position="482"/>
        <end position="493"/>
    </location>
</feature>
<evidence type="ECO:0000259" key="4">
    <source>
        <dbReference type="PROSITE" id="PS50158"/>
    </source>
</evidence>
<dbReference type="InterPro" id="IPR036875">
    <property type="entry name" value="Znf_CCHC_sf"/>
</dbReference>
<feature type="compositionally biased region" description="Pro residues" evidence="3">
    <location>
        <begin position="550"/>
        <end position="574"/>
    </location>
</feature>
<evidence type="ECO:0000313" key="6">
    <source>
        <dbReference type="Proteomes" id="UP000887566"/>
    </source>
</evidence>
<feature type="region of interest" description="Disordered" evidence="3">
    <location>
        <begin position="192"/>
        <end position="222"/>
    </location>
</feature>
<dbReference type="GO" id="GO:0008270">
    <property type="term" value="F:zinc ion binding"/>
    <property type="evidence" value="ECO:0007669"/>
    <property type="project" value="UniProtKB-KW"/>
</dbReference>
<dbReference type="Gene3D" id="4.10.60.10">
    <property type="entry name" value="Zinc finger, CCHC-type"/>
    <property type="match status" value="1"/>
</dbReference>
<keyword evidence="2" id="KW-0863">Zinc-finger</keyword>
<evidence type="ECO:0000256" key="3">
    <source>
        <dbReference type="SAM" id="MobiDB-lite"/>
    </source>
</evidence>
<dbReference type="PANTHER" id="PTHR37984">
    <property type="entry name" value="PROTEIN CBG26694"/>
    <property type="match status" value="1"/>
</dbReference>
<dbReference type="GO" id="GO:0006508">
    <property type="term" value="P:proteolysis"/>
    <property type="evidence" value="ECO:0007669"/>
    <property type="project" value="InterPro"/>
</dbReference>
<dbReference type="GO" id="GO:0019899">
    <property type="term" value="F:enzyme binding"/>
    <property type="evidence" value="ECO:0007669"/>
    <property type="project" value="UniProtKB-ARBA"/>
</dbReference>
<dbReference type="GO" id="GO:0004190">
    <property type="term" value="F:aspartic-type endopeptidase activity"/>
    <property type="evidence" value="ECO:0007669"/>
    <property type="project" value="InterPro"/>
</dbReference>
<dbReference type="InterPro" id="IPR001878">
    <property type="entry name" value="Znf_CCHC"/>
</dbReference>
<dbReference type="SUPFAM" id="SSF50630">
    <property type="entry name" value="Acid proteases"/>
    <property type="match status" value="1"/>
</dbReference>
<dbReference type="AlphaFoldDB" id="A0A914WEJ6"/>
<keyword evidence="6" id="KW-1185">Reference proteome</keyword>
<dbReference type="SMART" id="SM00343">
    <property type="entry name" value="ZnF_C2HC"/>
    <property type="match status" value="2"/>
</dbReference>
<dbReference type="InterPro" id="IPR001995">
    <property type="entry name" value="Peptidase_A2_cat"/>
</dbReference>
<feature type="domain" description="CCHC-type" evidence="4">
    <location>
        <begin position="158"/>
        <end position="172"/>
    </location>
</feature>
<dbReference type="PROSITE" id="PS50175">
    <property type="entry name" value="ASP_PROT_RETROV"/>
    <property type="match status" value="1"/>
</dbReference>
<dbReference type="PANTHER" id="PTHR37984:SF13">
    <property type="entry name" value="RIBONUCLEASE H"/>
    <property type="match status" value="1"/>
</dbReference>
<dbReference type="PROSITE" id="PS50158">
    <property type="entry name" value="ZF_CCHC"/>
    <property type="match status" value="1"/>
</dbReference>
<feature type="domain" description="Peptidase A2" evidence="5">
    <location>
        <begin position="259"/>
        <end position="335"/>
    </location>
</feature>
<name>A0A914WEJ6_9BILA</name>
<evidence type="ECO:0000259" key="5">
    <source>
        <dbReference type="PROSITE" id="PS50175"/>
    </source>
</evidence>
<dbReference type="InterPro" id="IPR021109">
    <property type="entry name" value="Peptidase_aspartic_dom_sf"/>
</dbReference>
<evidence type="ECO:0000256" key="1">
    <source>
        <dbReference type="ARBA" id="ARBA00022801"/>
    </source>
</evidence>
<feature type="compositionally biased region" description="Basic and acidic residues" evidence="3">
    <location>
        <begin position="202"/>
        <end position="216"/>
    </location>
</feature>
<evidence type="ECO:0000313" key="7">
    <source>
        <dbReference type="WBParaSite" id="PSAMB.scaffold3803size16842.g22618.t1"/>
    </source>
</evidence>
<organism evidence="6 7">
    <name type="scientific">Plectus sambesii</name>
    <dbReference type="NCBI Taxonomy" id="2011161"/>
    <lineage>
        <taxon>Eukaryota</taxon>
        <taxon>Metazoa</taxon>
        <taxon>Ecdysozoa</taxon>
        <taxon>Nematoda</taxon>
        <taxon>Chromadorea</taxon>
        <taxon>Plectida</taxon>
        <taxon>Plectina</taxon>
        <taxon>Plectoidea</taxon>
        <taxon>Plectidae</taxon>
        <taxon>Plectus</taxon>
    </lineage>
</organism>
<keyword evidence="2" id="KW-0479">Metal-binding</keyword>
<accession>A0A914WEJ6</accession>
<dbReference type="SUPFAM" id="SSF57756">
    <property type="entry name" value="Retrovirus zinc finger-like domains"/>
    <property type="match status" value="1"/>
</dbReference>
<dbReference type="GO" id="GO:0003676">
    <property type="term" value="F:nucleic acid binding"/>
    <property type="evidence" value="ECO:0007669"/>
    <property type="project" value="InterPro"/>
</dbReference>
<dbReference type="Gene3D" id="2.40.70.10">
    <property type="entry name" value="Acid Proteases"/>
    <property type="match status" value="1"/>
</dbReference>
<keyword evidence="1" id="KW-0378">Hydrolase</keyword>
<keyword evidence="2" id="KW-0862">Zinc</keyword>
<dbReference type="WBParaSite" id="PSAMB.scaffold3803size16842.g22618.t1">
    <property type="protein sequence ID" value="PSAMB.scaffold3803size16842.g22618.t1"/>
    <property type="gene ID" value="PSAMB.scaffold3803size16842.g22618"/>
</dbReference>
<dbReference type="Proteomes" id="UP000887566">
    <property type="component" value="Unplaced"/>
</dbReference>
<sequence length="598" mass="67540">MCISQRVVCTLISVRNQKNVATEIDFDELMLQMTLKYRTTPIQLAEYNRLFSLRQQPGQSAREFASQIGHVAGYCQFPINLKRVQAIVFSMGFCDDNIRCQLIQRDHKAMEPALQLARQLESIVIETTRSRNYPTNSTELVDVKRVGRTEATTTSPQCYRCGRMNHTAANCRFKKEFCRNCDKKGHIAAVCRSTPNQQPSQQERRQPSGEKRDYQQQHRSHQISMDCVKIGKTAAKTTTGQVADSKTYQASIKVNGYDMLLEFNTGAAATVISEADWGLMGKPPLLTTRLPLKDFSGNRLKLKGQATVAVEYEGRYAKLPMIVGSQHDSVIGRKWIRQLDMCNCLLNVAKTTLTPRKKPSEDRGSQSIHAFLEELSSMFEEGLGHCVRAKAHLELKPNVYPRLIKTRKKMKLHFEKYERAKEKDELTVGADVLARLYHNQHKWVSGRVVGRKGKVLWLIKVSGYDRPWTQHSNQLRLDRGSSNDSSRSASTRSASRRVNDDTRDSVNFPTNLLDAGLQDEGTEDSDRPRSTNDADDVIAHPNDMLYTSPPESPTRPPSKSPSRSPPRAPEPPPSATAEGPTPLRCSIRESRPPLRYKP</sequence>
<dbReference type="Pfam" id="PF00098">
    <property type="entry name" value="zf-CCHC"/>
    <property type="match status" value="1"/>
</dbReference>
<feature type="region of interest" description="Disordered" evidence="3">
    <location>
        <begin position="475"/>
        <end position="598"/>
    </location>
</feature>
<evidence type="ECO:0000256" key="2">
    <source>
        <dbReference type="PROSITE-ProRule" id="PRU00047"/>
    </source>
</evidence>
<reference evidence="7" key="1">
    <citation type="submission" date="2022-11" db="UniProtKB">
        <authorList>
            <consortium name="WormBaseParasite"/>
        </authorList>
    </citation>
    <scope>IDENTIFICATION</scope>
</reference>
<protein>
    <submittedName>
        <fullName evidence="7">CCHC-type domain-containing protein</fullName>
    </submittedName>
</protein>